<accession>L0PFH4</accession>
<comment type="caution">
    <text evidence="1">The sequence shown here is derived from an EMBL/GenBank/DDBJ whole genome shotgun (WGS) entry which is preliminary data.</text>
</comment>
<dbReference type="VEuPathDB" id="FungiDB:PNEJI1_000458"/>
<evidence type="ECO:0000313" key="1">
    <source>
        <dbReference type="EMBL" id="CCJ30972.1"/>
    </source>
</evidence>
<reference evidence="1 2" key="1">
    <citation type="journal article" date="2012" name="MBio">
        <title>De novo assembly of the Pneumocystis jirovecii genome from a single bronchoalveolar lavage fluid specimen from a patient.</title>
        <authorList>
            <person name="Cisse O.H."/>
            <person name="Pagni M."/>
            <person name="Hauser P.M."/>
        </authorList>
    </citation>
    <scope>NUCLEOTIDE SEQUENCE [LARGE SCALE GENOMIC DNA]</scope>
    <source>
        <strain evidence="1 2">SE8</strain>
    </source>
</reference>
<name>L0PFH4_PNEJI</name>
<evidence type="ECO:0000313" key="2">
    <source>
        <dbReference type="Proteomes" id="UP000010422"/>
    </source>
</evidence>
<proteinExistence type="predicted"/>
<dbReference type="InParanoid" id="L0PFH4"/>
<dbReference type="Proteomes" id="UP000010422">
    <property type="component" value="Unassembled WGS sequence"/>
</dbReference>
<dbReference type="EMBL" id="CAKM01000273">
    <property type="protein sequence ID" value="CCJ30972.1"/>
    <property type="molecule type" value="Genomic_DNA"/>
</dbReference>
<protein>
    <submittedName>
        <fullName evidence="1">Uncharacterized protein</fullName>
    </submittedName>
</protein>
<sequence length="205" mass="24505">MFSDIINKRFTINIPFMSDDKLKKKKTTYSDKKRKQTEAIEYVENIEFNESIFEKDSEGNFIYSDKASDLLEKLLKRNVSISSVDFMFIWVYVDEEPFLHEVANILEVKKPYKLREWYANGIKFLSLDIRNLKFVNDIKKCVGWDDATGCNIKTWTRYWLPPYITNQNTSNNTRKNKRKKNFIFLEILKFGIKGIRLMIFFSNRV</sequence>
<gene>
    <name evidence="1" type="ORF">PNEJI1_000458</name>
</gene>
<dbReference type="AlphaFoldDB" id="L0PFH4"/>
<organism evidence="2">
    <name type="scientific">Pneumocystis jirovecii</name>
    <name type="common">Human pneumocystis pneumonia agent</name>
    <dbReference type="NCBI Taxonomy" id="42068"/>
    <lineage>
        <taxon>Eukaryota</taxon>
        <taxon>Fungi</taxon>
        <taxon>Dikarya</taxon>
        <taxon>Ascomycota</taxon>
        <taxon>Taphrinomycotina</taxon>
        <taxon>Pneumocystomycetes</taxon>
        <taxon>Pneumocystaceae</taxon>
        <taxon>Pneumocystis</taxon>
    </lineage>
</organism>